<evidence type="ECO:0000256" key="1">
    <source>
        <dbReference type="SAM" id="SignalP"/>
    </source>
</evidence>
<protein>
    <submittedName>
        <fullName evidence="4">DUF6160 family protein</fullName>
    </submittedName>
</protein>
<gene>
    <name evidence="3" type="ORF">NKI27_08880</name>
    <name evidence="4" type="ORF">NKI27_08890</name>
</gene>
<evidence type="ECO:0000313" key="3">
    <source>
        <dbReference type="EMBL" id="UZE97830.1"/>
    </source>
</evidence>
<accession>A0ABY6N760</accession>
<evidence type="ECO:0000259" key="2">
    <source>
        <dbReference type="Pfam" id="PF19657"/>
    </source>
</evidence>
<feature type="chain" id="PRO_5045034215" evidence="1">
    <location>
        <begin position="20"/>
        <end position="268"/>
    </location>
</feature>
<dbReference type="EMBL" id="CP100390">
    <property type="protein sequence ID" value="UZE97830.1"/>
    <property type="molecule type" value="Genomic_DNA"/>
</dbReference>
<proteinExistence type="predicted"/>
<reference evidence="4" key="1">
    <citation type="submission" date="2022-06" db="EMBL/GenBank/DDBJ databases">
        <title>Alkalimarinus sp. nov., isolated from gut of a Alitta virens.</title>
        <authorList>
            <person name="Yang A.I."/>
            <person name="Shin N.-R."/>
        </authorList>
    </citation>
    <scope>NUCLEOTIDE SEQUENCE</scope>
    <source>
        <strain evidence="4">A2M4</strain>
    </source>
</reference>
<dbReference type="InterPro" id="IPR046158">
    <property type="entry name" value="DUF6160"/>
</dbReference>
<name>A0ABY6N760_9ALTE</name>
<sequence>MNSKLFVSMLSILPVVAHADIQPLDDGMLGDVTGQAGISIDLSAKVKMGEFRYTDGGSIAIENILIGGANKQKYFNIDWGPGSHSGDMLDGIKLDIDVANDGDLWIVAKPLPAYGNLVDFGVSTGAWRLMQSTGISHTTLLSSLSFTGVASELKIRIDEATSVINLQAGFGIDDLDVEIDFLGIGIEDAVIAGTGYIENMEVSSYGVSDLMMPVNLNIYKGSKGLKFDVVQFEADIVLPTINIGGASIGSVYVNDLQLNGSSFEIYGH</sequence>
<evidence type="ECO:0000313" key="5">
    <source>
        <dbReference type="Proteomes" id="UP001163739"/>
    </source>
</evidence>
<keyword evidence="1" id="KW-0732">Signal</keyword>
<dbReference type="EMBL" id="CP100390">
    <property type="protein sequence ID" value="UZE97832.1"/>
    <property type="molecule type" value="Genomic_DNA"/>
</dbReference>
<dbReference type="RefSeq" id="WP_265049306.1">
    <property type="nucleotide sequence ID" value="NZ_CP100390.1"/>
</dbReference>
<dbReference type="Proteomes" id="UP001163739">
    <property type="component" value="Chromosome"/>
</dbReference>
<feature type="signal peptide" evidence="1">
    <location>
        <begin position="1"/>
        <end position="19"/>
    </location>
</feature>
<feature type="domain" description="DUF6160" evidence="2">
    <location>
        <begin position="5"/>
        <end position="99"/>
    </location>
</feature>
<evidence type="ECO:0000313" key="4">
    <source>
        <dbReference type="EMBL" id="UZE97832.1"/>
    </source>
</evidence>
<dbReference type="Pfam" id="PF19657">
    <property type="entry name" value="DUF6160"/>
    <property type="match status" value="1"/>
</dbReference>
<organism evidence="4 5">
    <name type="scientific">Alkalimarinus alittae</name>
    <dbReference type="NCBI Taxonomy" id="2961619"/>
    <lineage>
        <taxon>Bacteria</taxon>
        <taxon>Pseudomonadati</taxon>
        <taxon>Pseudomonadota</taxon>
        <taxon>Gammaproteobacteria</taxon>
        <taxon>Alteromonadales</taxon>
        <taxon>Alteromonadaceae</taxon>
        <taxon>Alkalimarinus</taxon>
    </lineage>
</organism>
<keyword evidence="5" id="KW-1185">Reference proteome</keyword>